<keyword evidence="2" id="KW-1185">Reference proteome</keyword>
<protein>
    <submittedName>
        <fullName evidence="1">Uncharacterized protein</fullName>
    </submittedName>
</protein>
<dbReference type="OrthoDB" id="966030at2"/>
<name>A0A098S6D1_9BACT</name>
<organism evidence="1 2">
    <name type="scientific">Phaeodactylibacter xiamenensis</name>
    <dbReference type="NCBI Taxonomy" id="1524460"/>
    <lineage>
        <taxon>Bacteria</taxon>
        <taxon>Pseudomonadati</taxon>
        <taxon>Bacteroidota</taxon>
        <taxon>Saprospiria</taxon>
        <taxon>Saprospirales</taxon>
        <taxon>Haliscomenobacteraceae</taxon>
        <taxon>Phaeodactylibacter</taxon>
    </lineage>
</organism>
<evidence type="ECO:0000313" key="1">
    <source>
        <dbReference type="EMBL" id="KGE87884.1"/>
    </source>
</evidence>
<comment type="caution">
    <text evidence="1">The sequence shown here is derived from an EMBL/GenBank/DDBJ whole genome shotgun (WGS) entry which is preliminary data.</text>
</comment>
<dbReference type="STRING" id="1524460.IX84_12195"/>
<evidence type="ECO:0000313" key="2">
    <source>
        <dbReference type="Proteomes" id="UP000029736"/>
    </source>
</evidence>
<accession>A0A098S6D1</accession>
<dbReference type="RefSeq" id="WP_044220457.1">
    <property type="nucleotide sequence ID" value="NZ_JBKAGJ010000012.1"/>
</dbReference>
<proteinExistence type="predicted"/>
<reference evidence="1 2" key="1">
    <citation type="journal article" date="2014" name="Int. J. Syst. Evol. Microbiol.">
        <title>Phaeodactylibacter xiamenensis gen. nov., sp. nov., a member of the family Saprospiraceae isolated from the marine alga Phaeodactylum tricornutum.</title>
        <authorList>
            <person name="Chen Z.Jr."/>
            <person name="Lei X."/>
            <person name="Lai Q."/>
            <person name="Li Y."/>
            <person name="Zhang B."/>
            <person name="Zhang J."/>
            <person name="Zhang H."/>
            <person name="Yang L."/>
            <person name="Zheng W."/>
            <person name="Tian Y."/>
            <person name="Yu Z."/>
            <person name="Xu H.Jr."/>
            <person name="Zheng T."/>
        </authorList>
    </citation>
    <scope>NUCLEOTIDE SEQUENCE [LARGE SCALE GENOMIC DNA]</scope>
    <source>
        <strain evidence="1 2">KD52</strain>
    </source>
</reference>
<dbReference type="EMBL" id="JPOS01000029">
    <property type="protein sequence ID" value="KGE87884.1"/>
    <property type="molecule type" value="Genomic_DNA"/>
</dbReference>
<dbReference type="Proteomes" id="UP000029736">
    <property type="component" value="Unassembled WGS sequence"/>
</dbReference>
<sequence length="209" mass="24386">MSWIKGFSKKKIHNGFCFTTQRLLLFGALVVAFQSCKSEYHQYVDRELGTGEIRDSLIFGMRMGQTKKEFYAICWELNKQKVITAGTGNEYAKYVVDADTITGDLSRAKDMLFYGIFDEDDVMRGMDMKYAYQTWAPWNRNRHADSLMNQLREQYLQGYPGNDFMELEVEGLKTPAMVKIDGNRQILMYPVSNKDVKVRIEDLRYKLDK</sequence>
<gene>
    <name evidence="1" type="ORF">IX84_12195</name>
</gene>
<dbReference type="AlphaFoldDB" id="A0A098S6D1"/>